<proteinExistence type="predicted"/>
<evidence type="ECO:0000313" key="2">
    <source>
        <dbReference type="Proteomes" id="UP001279734"/>
    </source>
</evidence>
<protein>
    <submittedName>
        <fullName evidence="1">Uncharacterized protein</fullName>
    </submittedName>
</protein>
<comment type="caution">
    <text evidence="1">The sequence shown here is derived from an EMBL/GenBank/DDBJ whole genome shotgun (WGS) entry which is preliminary data.</text>
</comment>
<name>A0AAD3T6R9_NEPGR</name>
<sequence>MTRIISYTVVYSSIFPQIISLWRIWFDDFICLYGVKVLLDPLWSFPALRAQPYGFFVSDNQTYTEPRKPNSLPCLLAAKKYEVMSRIFGY</sequence>
<accession>A0AAD3T6R9</accession>
<evidence type="ECO:0000313" key="1">
    <source>
        <dbReference type="EMBL" id="GMH24500.1"/>
    </source>
</evidence>
<organism evidence="1 2">
    <name type="scientific">Nepenthes gracilis</name>
    <name type="common">Slender pitcher plant</name>
    <dbReference type="NCBI Taxonomy" id="150966"/>
    <lineage>
        <taxon>Eukaryota</taxon>
        <taxon>Viridiplantae</taxon>
        <taxon>Streptophyta</taxon>
        <taxon>Embryophyta</taxon>
        <taxon>Tracheophyta</taxon>
        <taxon>Spermatophyta</taxon>
        <taxon>Magnoliopsida</taxon>
        <taxon>eudicotyledons</taxon>
        <taxon>Gunneridae</taxon>
        <taxon>Pentapetalae</taxon>
        <taxon>Caryophyllales</taxon>
        <taxon>Nepenthaceae</taxon>
        <taxon>Nepenthes</taxon>
    </lineage>
</organism>
<gene>
    <name evidence="1" type="ORF">Nepgr_026343</name>
</gene>
<dbReference type="EMBL" id="BSYO01000028">
    <property type="protein sequence ID" value="GMH24500.1"/>
    <property type="molecule type" value="Genomic_DNA"/>
</dbReference>
<dbReference type="AlphaFoldDB" id="A0AAD3T6R9"/>
<keyword evidence="2" id="KW-1185">Reference proteome</keyword>
<reference evidence="1" key="1">
    <citation type="submission" date="2023-05" db="EMBL/GenBank/DDBJ databases">
        <title>Nepenthes gracilis genome sequencing.</title>
        <authorList>
            <person name="Fukushima K."/>
        </authorList>
    </citation>
    <scope>NUCLEOTIDE SEQUENCE</scope>
    <source>
        <strain evidence="1">SING2019-196</strain>
    </source>
</reference>
<dbReference type="Proteomes" id="UP001279734">
    <property type="component" value="Unassembled WGS sequence"/>
</dbReference>